<organism evidence="1 2">
    <name type="scientific">Luteibacter yeojuensis</name>
    <dbReference type="NCBI Taxonomy" id="345309"/>
    <lineage>
        <taxon>Bacteria</taxon>
        <taxon>Pseudomonadati</taxon>
        <taxon>Pseudomonadota</taxon>
        <taxon>Gammaproteobacteria</taxon>
        <taxon>Lysobacterales</taxon>
        <taxon>Rhodanobacteraceae</taxon>
        <taxon>Luteibacter</taxon>
    </lineage>
</organism>
<accession>A0A0F3KHV5</accession>
<name>A0A0F3KHV5_9GAMM</name>
<evidence type="ECO:0000313" key="2">
    <source>
        <dbReference type="Proteomes" id="UP000033651"/>
    </source>
</evidence>
<dbReference type="RefSeq" id="WP_045830366.1">
    <property type="nucleotide sequence ID" value="NZ_JZRB01000031.1"/>
</dbReference>
<dbReference type="Proteomes" id="UP000033651">
    <property type="component" value="Unassembled WGS sequence"/>
</dbReference>
<dbReference type="EMBL" id="JZRB01000031">
    <property type="protein sequence ID" value="KJV30736.1"/>
    <property type="molecule type" value="Genomic_DNA"/>
</dbReference>
<dbReference type="AlphaFoldDB" id="A0A0F3KHV5"/>
<dbReference type="OrthoDB" id="6706661at2"/>
<reference evidence="1 2" key="1">
    <citation type="submission" date="2015-03" db="EMBL/GenBank/DDBJ databases">
        <title>Draft genome sequence of Luteibacter yeojuensis strain SU11.</title>
        <authorList>
            <person name="Sulaiman J."/>
            <person name="Priya K."/>
            <person name="Chan K.-G."/>
        </authorList>
    </citation>
    <scope>NUCLEOTIDE SEQUENCE [LARGE SCALE GENOMIC DNA]</scope>
    <source>
        <strain evidence="1 2">SU11</strain>
    </source>
</reference>
<protein>
    <submittedName>
        <fullName evidence="1">Uncharacterized protein</fullName>
    </submittedName>
</protein>
<evidence type="ECO:0000313" key="1">
    <source>
        <dbReference type="EMBL" id="KJV30736.1"/>
    </source>
</evidence>
<sequence>MRPWLVALLVVLCSWGGYHWYRHRPVHNAPGIVAGDVPDQEDLSRGTELSRGHFKLEPRARFAMTGRVLSREDYQLDDLAPIAPTDLAMGWGRMSDSAVLDKIRISQSNRFYFWYTDNFPIPRHEIEDSSANMHMIPANDSAARQLRDVRPGEVIHFEGFLVDIKRDDGWHWDTSLTREDTGAGGCEIVLVESLAEERPRPAQ</sequence>
<dbReference type="PATRIC" id="fig|345309.4.peg.2546"/>
<keyword evidence="2" id="KW-1185">Reference proteome</keyword>
<gene>
    <name evidence="1" type="ORF">VI08_14705</name>
</gene>
<comment type="caution">
    <text evidence="1">The sequence shown here is derived from an EMBL/GenBank/DDBJ whole genome shotgun (WGS) entry which is preliminary data.</text>
</comment>
<proteinExistence type="predicted"/>